<proteinExistence type="predicted"/>
<feature type="compositionally biased region" description="Basic and acidic residues" evidence="1">
    <location>
        <begin position="362"/>
        <end position="385"/>
    </location>
</feature>
<dbReference type="OrthoDB" id="8850944at2759"/>
<dbReference type="AlphaFoldDB" id="A0A6P7JRA5"/>
<evidence type="ECO:0000313" key="3">
    <source>
        <dbReference type="RefSeq" id="XP_028279363.1"/>
    </source>
</evidence>
<dbReference type="InParanoid" id="A0A6P7JRA5"/>
<accession>A0A6P7JRA5</accession>
<keyword evidence="2" id="KW-1185">Reference proteome</keyword>
<dbReference type="RefSeq" id="XP_028279363.1">
    <property type="nucleotide sequence ID" value="XM_028423562.1"/>
</dbReference>
<dbReference type="Proteomes" id="UP000515145">
    <property type="component" value="Chromosome 15"/>
</dbReference>
<protein>
    <submittedName>
        <fullName evidence="3">Uncharacterized protein LOC114447343</fullName>
    </submittedName>
</protein>
<feature type="compositionally biased region" description="Polar residues" evidence="1">
    <location>
        <begin position="395"/>
        <end position="405"/>
    </location>
</feature>
<feature type="region of interest" description="Disordered" evidence="1">
    <location>
        <begin position="347"/>
        <end position="405"/>
    </location>
</feature>
<sequence>MGQLFSSEEEVSQMKDAAGSLLYDAMLEGGAVPDLRVVHPLLLANQNENVVSQAGLQEQLQQLQSDIGNRAPTYLRDLIGRLSSFSDEPRLAGLVGLVVTMVMDMVYTSSRQPSGVKGKSAGSSSSQRVWELQEVMEEYLKRCRISLNDKSRLIQDSLRLEAQLSLTLTQLKTCLLADCDSRSLRHWASGAAFHTQMLIHLAALEGKAEPLSARAALNQYQEDLAQIIPVYRRYKSNTICVVKCRGSLLATSDPSGEVLEEGAMTGLTVTDRETGKSVTVPLSSMEAETGSRRLNLDLITSDQYTQVYLDHLFSNKGPVEKLKNYFSKANERLKTLRTECTIKTRERNEGVHLTEQAEGTNEEQRADKGRRSEETETCNEREESLKLSIVETQPEESTNHSPTSA</sequence>
<evidence type="ECO:0000256" key="1">
    <source>
        <dbReference type="SAM" id="MobiDB-lite"/>
    </source>
</evidence>
<gene>
    <name evidence="3" type="primary">LOC114447343</name>
</gene>
<reference evidence="3" key="1">
    <citation type="submission" date="2025-08" db="UniProtKB">
        <authorList>
            <consortium name="RefSeq"/>
        </authorList>
    </citation>
    <scope>IDENTIFICATION</scope>
</reference>
<dbReference type="GeneID" id="114447343"/>
<evidence type="ECO:0000313" key="2">
    <source>
        <dbReference type="Proteomes" id="UP000515145"/>
    </source>
</evidence>
<organism evidence="2 3">
    <name type="scientific">Parambassis ranga</name>
    <name type="common">Indian glassy fish</name>
    <dbReference type="NCBI Taxonomy" id="210632"/>
    <lineage>
        <taxon>Eukaryota</taxon>
        <taxon>Metazoa</taxon>
        <taxon>Chordata</taxon>
        <taxon>Craniata</taxon>
        <taxon>Vertebrata</taxon>
        <taxon>Euteleostomi</taxon>
        <taxon>Actinopterygii</taxon>
        <taxon>Neopterygii</taxon>
        <taxon>Teleostei</taxon>
        <taxon>Neoteleostei</taxon>
        <taxon>Acanthomorphata</taxon>
        <taxon>Ovalentaria</taxon>
        <taxon>Ambassidae</taxon>
        <taxon>Parambassis</taxon>
    </lineage>
</organism>
<name>A0A6P7JRA5_9TELE</name>